<keyword evidence="1" id="KW-0732">Signal</keyword>
<dbReference type="AlphaFoldDB" id="A0A316EW30"/>
<name>A0A316EW30_9BURK</name>
<comment type="caution">
    <text evidence="3">The sequence shown here is derived from an EMBL/GenBank/DDBJ whole genome shotgun (WGS) entry which is preliminary data.</text>
</comment>
<keyword evidence="4" id="KW-1185">Reference proteome</keyword>
<dbReference type="PANTHER" id="PTHR30290:SF64">
    <property type="entry name" value="ABC TRANSPORTER PERIPLASMIC BINDING PROTEIN"/>
    <property type="match status" value="1"/>
</dbReference>
<feature type="domain" description="Solute-binding protein family 5" evidence="2">
    <location>
        <begin position="128"/>
        <end position="533"/>
    </location>
</feature>
<protein>
    <submittedName>
        <fullName evidence="3">Microcin C transport system substrate-binding protein</fullName>
    </submittedName>
</protein>
<dbReference type="EMBL" id="QGGT01000001">
    <property type="protein sequence ID" value="PWK36907.1"/>
    <property type="molecule type" value="Genomic_DNA"/>
</dbReference>
<sequence>MEVCIGMLIRARWPLQAARQYSRRGAVLQWGLALALVLTSGFPQWGYAAHGFALHGDLKYPADFKQFDYVNPDAPQGGTLTLANPDRRTSFDKFNPFTLKGTSAPGLNTLMFESLLISSADETASAYGLLAEDVAVAPDEMSVTFRIRPEARFANGDPVLASDVKYSYDMLMGKWASPGYRSMCMDVKAVVVTGERTIRFDFKQRNGELPLIVGSLPVFSKKWTAKVPFEKLTFEEPIASGPYLIERYDAGRGITFKRNPSYWGKNLAVRRGTFNFSRVVYRLYKDETARLEAFKAGEFDAIVEYRAKNWAKSYDGPRFRDKDLIKTEFPHRNGAGMQGFVMNMRKPVFQDVNVRKALILAMDFEYLNRQLFYGAYKRLDSWFSNSELAASATYDGRPGPGELKLLEPLRAELPPEVFGPDVVQPTTNPPRSLRDNLREARRLLAAAGWTYADGALRNAKGEALVFEFLDDGGAMSRVITTYVRNLQTLGIEVHQRTTDFALYQKRLEDFDFDMVSIRFPDSQSPGNELRDRFSTEAATTPGSDNLFGLKSPAVDKLVDAVLHAESRGELITAGRALDRVLMHGYYIVPNWYSASHRVAYRKSLSYPKRLPYYYTAEGWVLGNWWRNDLQQATQ</sequence>
<dbReference type="GO" id="GO:0030288">
    <property type="term" value="C:outer membrane-bounded periplasmic space"/>
    <property type="evidence" value="ECO:0007669"/>
    <property type="project" value="TreeGrafter"/>
</dbReference>
<dbReference type="Pfam" id="PF00496">
    <property type="entry name" value="SBP_bac_5"/>
    <property type="match status" value="1"/>
</dbReference>
<dbReference type="PIRSF" id="PIRSF002741">
    <property type="entry name" value="MppA"/>
    <property type="match status" value="1"/>
</dbReference>
<evidence type="ECO:0000256" key="1">
    <source>
        <dbReference type="ARBA" id="ARBA00022729"/>
    </source>
</evidence>
<dbReference type="Gene3D" id="3.10.105.10">
    <property type="entry name" value="Dipeptide-binding Protein, Domain 3"/>
    <property type="match status" value="1"/>
</dbReference>
<organism evidence="3 4">
    <name type="scientific">Cupriavidus plantarum</name>
    <dbReference type="NCBI Taxonomy" id="942865"/>
    <lineage>
        <taxon>Bacteria</taxon>
        <taxon>Pseudomonadati</taxon>
        <taxon>Pseudomonadota</taxon>
        <taxon>Betaproteobacteria</taxon>
        <taxon>Burkholderiales</taxon>
        <taxon>Burkholderiaceae</taxon>
        <taxon>Cupriavidus</taxon>
    </lineage>
</organism>
<evidence type="ECO:0000313" key="4">
    <source>
        <dbReference type="Proteomes" id="UP000245754"/>
    </source>
</evidence>
<dbReference type="GO" id="GO:0015833">
    <property type="term" value="P:peptide transport"/>
    <property type="evidence" value="ECO:0007669"/>
    <property type="project" value="TreeGrafter"/>
</dbReference>
<dbReference type="Proteomes" id="UP000245754">
    <property type="component" value="Unassembled WGS sequence"/>
</dbReference>
<dbReference type="CDD" id="cd08497">
    <property type="entry name" value="MbnE-like"/>
    <property type="match status" value="1"/>
</dbReference>
<gene>
    <name evidence="3" type="ORF">C7419_101777</name>
</gene>
<accession>A0A316EW30</accession>
<dbReference type="InterPro" id="IPR000914">
    <property type="entry name" value="SBP_5_dom"/>
</dbReference>
<dbReference type="SUPFAM" id="SSF53850">
    <property type="entry name" value="Periplasmic binding protein-like II"/>
    <property type="match status" value="1"/>
</dbReference>
<evidence type="ECO:0000259" key="2">
    <source>
        <dbReference type="Pfam" id="PF00496"/>
    </source>
</evidence>
<dbReference type="GO" id="GO:0043190">
    <property type="term" value="C:ATP-binding cassette (ABC) transporter complex"/>
    <property type="evidence" value="ECO:0007669"/>
    <property type="project" value="InterPro"/>
</dbReference>
<dbReference type="GO" id="GO:1904680">
    <property type="term" value="F:peptide transmembrane transporter activity"/>
    <property type="evidence" value="ECO:0007669"/>
    <property type="project" value="TreeGrafter"/>
</dbReference>
<evidence type="ECO:0000313" key="3">
    <source>
        <dbReference type="EMBL" id="PWK36907.1"/>
    </source>
</evidence>
<reference evidence="3 4" key="1">
    <citation type="submission" date="2018-05" db="EMBL/GenBank/DDBJ databases">
        <title>Genomic Encyclopedia of Type Strains, Phase IV (KMG-V): Genome sequencing to study the core and pangenomes of soil and plant-associated prokaryotes.</title>
        <authorList>
            <person name="Whitman W."/>
        </authorList>
    </citation>
    <scope>NUCLEOTIDE SEQUENCE [LARGE SCALE GENOMIC DNA]</scope>
    <source>
        <strain evidence="3 4">SLV-132</strain>
    </source>
</reference>
<dbReference type="GO" id="GO:0042884">
    <property type="term" value="P:microcin transport"/>
    <property type="evidence" value="ECO:0007669"/>
    <property type="project" value="TreeGrafter"/>
</dbReference>
<dbReference type="InterPro" id="IPR039424">
    <property type="entry name" value="SBP_5"/>
</dbReference>
<dbReference type="InterPro" id="IPR030678">
    <property type="entry name" value="Peptide/Ni-bd"/>
</dbReference>
<proteinExistence type="predicted"/>
<dbReference type="Gene3D" id="3.40.190.10">
    <property type="entry name" value="Periplasmic binding protein-like II"/>
    <property type="match status" value="1"/>
</dbReference>
<dbReference type="PANTHER" id="PTHR30290">
    <property type="entry name" value="PERIPLASMIC BINDING COMPONENT OF ABC TRANSPORTER"/>
    <property type="match status" value="1"/>
</dbReference>